<dbReference type="EMBL" id="CP002547">
    <property type="protein sequence ID" value="ADY55243.1"/>
    <property type="molecule type" value="Genomic_DNA"/>
</dbReference>
<dbReference type="PROSITE" id="PS51257">
    <property type="entry name" value="PROKAR_LIPOPROTEIN"/>
    <property type="match status" value="1"/>
</dbReference>
<dbReference type="OrthoDB" id="2081744at2"/>
<dbReference type="AlphaFoldDB" id="F0T1X9"/>
<sequence>MRKVSYIFFIMLVTAGLLSGCARKDSPDPEANLTSAPAMTQSLKQALKLSDAELVEKYCSGIDLVLADNLLFAQAKDIPAETLYIFFCYITGSPEGSENIQEKWYNKTDDKYHVPVADIEEVLNRYFDGVVFDPTEIEEVNNETGAYLHYDTKTKEFIASGLGGFGGGRFPKLAAKEQLSDDTLKLTVDYYDPEYKNVFYTKAYTIRFTEEGYQYLSIKMVV</sequence>
<name>F0T1X9_SYNGF</name>
<accession>F0T1X9</accession>
<evidence type="ECO:0008006" key="3">
    <source>
        <dbReference type="Google" id="ProtNLM"/>
    </source>
</evidence>
<reference evidence="2" key="2">
    <citation type="submission" date="2011-02" db="EMBL/GenBank/DDBJ databases">
        <title>The complete genome of Syntrophobotulus glycolicus DSM 8271.</title>
        <authorList>
            <person name="Lucas S."/>
            <person name="Copeland A."/>
            <person name="Lapidus A."/>
            <person name="Bruce D."/>
            <person name="Goodwin L."/>
            <person name="Pitluck S."/>
            <person name="Kyrpides N."/>
            <person name="Mavromatis K."/>
            <person name="Pagani I."/>
            <person name="Ivanova N."/>
            <person name="Mikhailova N."/>
            <person name="Chertkov O."/>
            <person name="Held B."/>
            <person name="Detter J.C."/>
            <person name="Tapia R."/>
            <person name="Han C."/>
            <person name="Land M."/>
            <person name="Hauser L."/>
            <person name="Markowitz V."/>
            <person name="Cheng J.-F."/>
            <person name="Hugenholtz P."/>
            <person name="Woyke T."/>
            <person name="Wu D."/>
            <person name="Spring S."/>
            <person name="Schroeder M."/>
            <person name="Brambilla E."/>
            <person name="Klenk H.-P."/>
            <person name="Eisen J.A."/>
        </authorList>
    </citation>
    <scope>NUCLEOTIDE SEQUENCE [LARGE SCALE GENOMIC DNA]</scope>
    <source>
        <strain evidence="2">DSM 8271 / FlGlyR</strain>
    </source>
</reference>
<dbReference type="Proteomes" id="UP000007488">
    <property type="component" value="Chromosome"/>
</dbReference>
<organism evidence="1 2">
    <name type="scientific">Syntrophobotulus glycolicus (strain DSM 8271 / FlGlyR)</name>
    <dbReference type="NCBI Taxonomy" id="645991"/>
    <lineage>
        <taxon>Bacteria</taxon>
        <taxon>Bacillati</taxon>
        <taxon>Bacillota</taxon>
        <taxon>Clostridia</taxon>
        <taxon>Eubacteriales</taxon>
        <taxon>Desulfitobacteriaceae</taxon>
        <taxon>Syntrophobotulus</taxon>
    </lineage>
</organism>
<reference evidence="1 2" key="1">
    <citation type="journal article" date="2011" name="Stand. Genomic Sci.">
        <title>Complete genome sequence of Syntrophobotulus glycolicus type strain (FlGlyR).</title>
        <authorList>
            <person name="Han C."/>
            <person name="Mwirichia R."/>
            <person name="Chertkov O."/>
            <person name="Held B."/>
            <person name="Lapidus A."/>
            <person name="Nolan M."/>
            <person name="Lucas S."/>
            <person name="Hammon N."/>
            <person name="Deshpande S."/>
            <person name="Cheng J.F."/>
            <person name="Tapia R."/>
            <person name="Goodwin L."/>
            <person name="Pitluck S."/>
            <person name="Huntemann M."/>
            <person name="Liolios K."/>
            <person name="Ivanova N."/>
            <person name="Pagani I."/>
            <person name="Mavromatis K."/>
            <person name="Ovchinikova G."/>
            <person name="Pati A."/>
            <person name="Chen A."/>
            <person name="Palaniappan K."/>
            <person name="Land M."/>
            <person name="Hauser L."/>
            <person name="Brambilla E.M."/>
            <person name="Rohde M."/>
            <person name="Spring S."/>
            <person name="Sikorski J."/>
            <person name="Goker M."/>
            <person name="Woyke T."/>
            <person name="Bristow J."/>
            <person name="Eisen J.A."/>
            <person name="Markowitz V."/>
            <person name="Hugenholtz P."/>
            <person name="Kyrpides N.C."/>
            <person name="Klenk H.P."/>
            <person name="Detter J.C."/>
        </authorList>
    </citation>
    <scope>NUCLEOTIDE SEQUENCE [LARGE SCALE GENOMIC DNA]</scope>
    <source>
        <strain evidence="2">DSM 8271 / FlGlyR</strain>
    </source>
</reference>
<dbReference type="RefSeq" id="WP_013624114.1">
    <property type="nucleotide sequence ID" value="NC_015172.1"/>
</dbReference>
<evidence type="ECO:0000313" key="1">
    <source>
        <dbReference type="EMBL" id="ADY55243.1"/>
    </source>
</evidence>
<proteinExistence type="predicted"/>
<dbReference type="eggNOG" id="ENOG5033RZY">
    <property type="taxonomic scope" value="Bacteria"/>
</dbReference>
<evidence type="ECO:0000313" key="2">
    <source>
        <dbReference type="Proteomes" id="UP000007488"/>
    </source>
</evidence>
<keyword evidence="2" id="KW-1185">Reference proteome</keyword>
<dbReference type="HOGENOM" id="CLU_1298110_0_0_9"/>
<dbReference type="KEGG" id="sgy:Sgly_0897"/>
<gene>
    <name evidence="1" type="ordered locus">Sgly_0897</name>
</gene>
<protein>
    <recommendedName>
        <fullName evidence="3">Lipoprotein</fullName>
    </recommendedName>
</protein>